<sequence length="101" mass="11779">MIRGATMTKKYDKEFKLQTIQMIQEEGKAVAQVARELGISDNTLYRWMAEYKKDGVQAFPGSGQLKADDKAVRDLQKRIRDLEEENDILKKAMHYFAKDRH</sequence>
<dbReference type="InterPro" id="IPR002514">
    <property type="entry name" value="Transposase_8"/>
</dbReference>
<dbReference type="PANTHER" id="PTHR33215">
    <property type="entry name" value="PROTEIN DISTAL ANTENNA"/>
    <property type="match status" value="1"/>
</dbReference>
<dbReference type="Gene3D" id="1.10.10.60">
    <property type="entry name" value="Homeodomain-like"/>
    <property type="match status" value="1"/>
</dbReference>
<dbReference type="GO" id="GO:0004803">
    <property type="term" value="F:transposase activity"/>
    <property type="evidence" value="ECO:0007669"/>
    <property type="project" value="InterPro"/>
</dbReference>
<protein>
    <submittedName>
        <fullName evidence="2">Transposase and inactivated derivative</fullName>
    </submittedName>
</protein>
<dbReference type="Proteomes" id="UP000029453">
    <property type="component" value="Unassembled WGS sequence"/>
</dbReference>
<dbReference type="GO" id="GO:0003677">
    <property type="term" value="F:DNA binding"/>
    <property type="evidence" value="ECO:0007669"/>
    <property type="project" value="InterPro"/>
</dbReference>
<dbReference type="InterPro" id="IPR051839">
    <property type="entry name" value="RD_transcriptional_regulator"/>
</dbReference>
<keyword evidence="1" id="KW-0175">Coiled coil</keyword>
<organism evidence="2 3">
    <name type="scientific">Paenibacillus popilliae ATCC 14706</name>
    <dbReference type="NCBI Taxonomy" id="1212764"/>
    <lineage>
        <taxon>Bacteria</taxon>
        <taxon>Bacillati</taxon>
        <taxon>Bacillota</taxon>
        <taxon>Bacilli</taxon>
        <taxon>Bacillales</taxon>
        <taxon>Paenibacillaceae</taxon>
        <taxon>Paenibacillus</taxon>
    </lineage>
</organism>
<comment type="caution">
    <text evidence="2">The sequence shown here is derived from an EMBL/GenBank/DDBJ whole genome shotgun (WGS) entry which is preliminary data.</text>
</comment>
<dbReference type="EMBL" id="BALG01000333">
    <property type="protein sequence ID" value="GAC44061.1"/>
    <property type="molecule type" value="Genomic_DNA"/>
</dbReference>
<gene>
    <name evidence="2" type="ORF">PPOP_3462</name>
</gene>
<dbReference type="InterPro" id="IPR009057">
    <property type="entry name" value="Homeodomain-like_sf"/>
</dbReference>
<dbReference type="SUPFAM" id="SSF46689">
    <property type="entry name" value="Homeodomain-like"/>
    <property type="match status" value="1"/>
</dbReference>
<accession>M9LRK7</accession>
<name>M9LRK7_PAEPP</name>
<evidence type="ECO:0000313" key="3">
    <source>
        <dbReference type="Proteomes" id="UP000029453"/>
    </source>
</evidence>
<dbReference type="PANTHER" id="PTHR33215:SF13">
    <property type="entry name" value="PROTEIN DISTAL ANTENNA"/>
    <property type="match status" value="1"/>
</dbReference>
<dbReference type="AlphaFoldDB" id="M9LRK7"/>
<reference evidence="2 3" key="1">
    <citation type="submission" date="2012-10" db="EMBL/GenBank/DDBJ databases">
        <title>Draft Genome Sequence of Paenibacillus popilliae ATCC 14706T.</title>
        <authorList>
            <person name="Iiyama K."/>
            <person name="Mori K."/>
            <person name="Mon H."/>
            <person name="Chieda Y."/>
            <person name="Lee J.M."/>
            <person name="Kusakabe T."/>
            <person name="Tashiro K."/>
            <person name="Asano S."/>
            <person name="Yasunaga-Aoki C."/>
            <person name="Shimizu S."/>
        </authorList>
    </citation>
    <scope>NUCLEOTIDE SEQUENCE [LARGE SCALE GENOMIC DNA]</scope>
    <source>
        <strain evidence="2 3">ATCC 14706</strain>
    </source>
</reference>
<keyword evidence="3" id="KW-1185">Reference proteome</keyword>
<dbReference type="GO" id="GO:0006313">
    <property type="term" value="P:DNA transposition"/>
    <property type="evidence" value="ECO:0007669"/>
    <property type="project" value="InterPro"/>
</dbReference>
<evidence type="ECO:0000313" key="2">
    <source>
        <dbReference type="EMBL" id="GAC44061.1"/>
    </source>
</evidence>
<dbReference type="Pfam" id="PF01527">
    <property type="entry name" value="HTH_Tnp_1"/>
    <property type="match status" value="1"/>
</dbReference>
<proteinExistence type="predicted"/>
<evidence type="ECO:0000256" key="1">
    <source>
        <dbReference type="SAM" id="Coils"/>
    </source>
</evidence>
<feature type="coiled-coil region" evidence="1">
    <location>
        <begin position="65"/>
        <end position="92"/>
    </location>
</feature>